<dbReference type="Proteomes" id="UP001229421">
    <property type="component" value="Unassembled WGS sequence"/>
</dbReference>
<protein>
    <submittedName>
        <fullName evidence="2">Uncharacterized protein</fullName>
    </submittedName>
</protein>
<evidence type="ECO:0000256" key="1">
    <source>
        <dbReference type="SAM" id="MobiDB-lite"/>
    </source>
</evidence>
<feature type="region of interest" description="Disordered" evidence="1">
    <location>
        <begin position="52"/>
        <end position="73"/>
    </location>
</feature>
<evidence type="ECO:0000313" key="3">
    <source>
        <dbReference type="Proteomes" id="UP001229421"/>
    </source>
</evidence>
<keyword evidence="3" id="KW-1185">Reference proteome</keyword>
<proteinExistence type="predicted"/>
<name>A0AAD8KQK3_TARER</name>
<feature type="compositionally biased region" description="Basic residues" evidence="1">
    <location>
        <begin position="57"/>
        <end position="68"/>
    </location>
</feature>
<gene>
    <name evidence="2" type="ORF">QVD17_16247</name>
</gene>
<dbReference type="AlphaFoldDB" id="A0AAD8KQK3"/>
<comment type="caution">
    <text evidence="2">The sequence shown here is derived from an EMBL/GenBank/DDBJ whole genome shotgun (WGS) entry which is preliminary data.</text>
</comment>
<sequence length="106" mass="12739">MIRLMRRGGRKVWWLITHKKRSRRELKLDMNELRRAELATIDEDLETFELHNNGPEKHRKYGKTGKKTKKEEMGRVFNTRYSVKNSYALFLDRMTSTRSFGGLKTY</sequence>
<organism evidence="2 3">
    <name type="scientific">Tagetes erecta</name>
    <name type="common">African marigold</name>
    <dbReference type="NCBI Taxonomy" id="13708"/>
    <lineage>
        <taxon>Eukaryota</taxon>
        <taxon>Viridiplantae</taxon>
        <taxon>Streptophyta</taxon>
        <taxon>Embryophyta</taxon>
        <taxon>Tracheophyta</taxon>
        <taxon>Spermatophyta</taxon>
        <taxon>Magnoliopsida</taxon>
        <taxon>eudicotyledons</taxon>
        <taxon>Gunneridae</taxon>
        <taxon>Pentapetalae</taxon>
        <taxon>asterids</taxon>
        <taxon>campanulids</taxon>
        <taxon>Asterales</taxon>
        <taxon>Asteraceae</taxon>
        <taxon>Asteroideae</taxon>
        <taxon>Heliantheae alliance</taxon>
        <taxon>Tageteae</taxon>
        <taxon>Tagetes</taxon>
    </lineage>
</organism>
<evidence type="ECO:0000313" key="2">
    <source>
        <dbReference type="EMBL" id="KAK1427559.1"/>
    </source>
</evidence>
<accession>A0AAD8KQK3</accession>
<reference evidence="2" key="1">
    <citation type="journal article" date="2023" name="bioRxiv">
        <title>Improved chromosome-level genome assembly for marigold (Tagetes erecta).</title>
        <authorList>
            <person name="Jiang F."/>
            <person name="Yuan L."/>
            <person name="Wang S."/>
            <person name="Wang H."/>
            <person name="Xu D."/>
            <person name="Wang A."/>
            <person name="Fan W."/>
        </authorList>
    </citation>
    <scope>NUCLEOTIDE SEQUENCE</scope>
    <source>
        <strain evidence="2">WSJ</strain>
        <tissue evidence="2">Leaf</tissue>
    </source>
</reference>
<dbReference type="EMBL" id="JAUHHV010000004">
    <property type="protein sequence ID" value="KAK1427559.1"/>
    <property type="molecule type" value="Genomic_DNA"/>
</dbReference>